<organism evidence="2 3">
    <name type="scientific">Caerostris extrusa</name>
    <name type="common">Bark spider</name>
    <name type="synonym">Caerostris bankana</name>
    <dbReference type="NCBI Taxonomy" id="172846"/>
    <lineage>
        <taxon>Eukaryota</taxon>
        <taxon>Metazoa</taxon>
        <taxon>Ecdysozoa</taxon>
        <taxon>Arthropoda</taxon>
        <taxon>Chelicerata</taxon>
        <taxon>Arachnida</taxon>
        <taxon>Araneae</taxon>
        <taxon>Araneomorphae</taxon>
        <taxon>Entelegynae</taxon>
        <taxon>Araneoidea</taxon>
        <taxon>Araneidae</taxon>
        <taxon>Caerostris</taxon>
    </lineage>
</organism>
<dbReference type="AlphaFoldDB" id="A0AAV4R5V6"/>
<dbReference type="EMBL" id="BPLR01007536">
    <property type="protein sequence ID" value="GIY17723.1"/>
    <property type="molecule type" value="Genomic_DNA"/>
</dbReference>
<proteinExistence type="predicted"/>
<name>A0AAV4R5V6_CAEEX</name>
<evidence type="ECO:0000313" key="2">
    <source>
        <dbReference type="EMBL" id="GIY17723.1"/>
    </source>
</evidence>
<evidence type="ECO:0000313" key="3">
    <source>
        <dbReference type="Proteomes" id="UP001054945"/>
    </source>
</evidence>
<sequence>MKAKNFSPCSSAKRKHPPAHNSFIAQTFRVSGSALFFLHIFIERNPIPCYSPRSKTDLGYPNRALSSSLYHLRFFFTSTHKESENTDNKNEKTAANKEKEKSKLTKVDESEIISPHAPRRGENPHKLITHLLHRHSECLVLRCSSCTSL</sequence>
<accession>A0AAV4R5V6</accession>
<gene>
    <name evidence="2" type="ORF">CEXT_634491</name>
</gene>
<evidence type="ECO:0000256" key="1">
    <source>
        <dbReference type="SAM" id="MobiDB-lite"/>
    </source>
</evidence>
<dbReference type="Proteomes" id="UP001054945">
    <property type="component" value="Unassembled WGS sequence"/>
</dbReference>
<keyword evidence="3" id="KW-1185">Reference proteome</keyword>
<protein>
    <submittedName>
        <fullName evidence="2">Uncharacterized protein</fullName>
    </submittedName>
</protein>
<comment type="caution">
    <text evidence="2">The sequence shown here is derived from an EMBL/GenBank/DDBJ whole genome shotgun (WGS) entry which is preliminary data.</text>
</comment>
<reference evidence="2 3" key="1">
    <citation type="submission" date="2021-06" db="EMBL/GenBank/DDBJ databases">
        <title>Caerostris extrusa draft genome.</title>
        <authorList>
            <person name="Kono N."/>
            <person name="Arakawa K."/>
        </authorList>
    </citation>
    <scope>NUCLEOTIDE SEQUENCE [LARGE SCALE GENOMIC DNA]</scope>
</reference>
<feature type="region of interest" description="Disordered" evidence="1">
    <location>
        <begin position="80"/>
        <end position="108"/>
    </location>
</feature>